<evidence type="ECO:0000313" key="3">
    <source>
        <dbReference type="Proteomes" id="UP001374579"/>
    </source>
</evidence>
<keyword evidence="1" id="KW-0732">Signal</keyword>
<accession>A0AAN9B692</accession>
<reference evidence="2 3" key="1">
    <citation type="submission" date="2024-02" db="EMBL/GenBank/DDBJ databases">
        <title>Chromosome-scale genome assembly of the rough periwinkle Littorina saxatilis.</title>
        <authorList>
            <person name="De Jode A."/>
            <person name="Faria R."/>
            <person name="Formenti G."/>
            <person name="Sims Y."/>
            <person name="Smith T.P."/>
            <person name="Tracey A."/>
            <person name="Wood J.M.D."/>
            <person name="Zagrodzka Z.B."/>
            <person name="Johannesson K."/>
            <person name="Butlin R.K."/>
            <person name="Leder E.H."/>
        </authorList>
    </citation>
    <scope>NUCLEOTIDE SEQUENCE [LARGE SCALE GENOMIC DNA]</scope>
    <source>
        <strain evidence="2">Snail1</strain>
        <tissue evidence="2">Muscle</tissue>
    </source>
</reference>
<comment type="caution">
    <text evidence="2">The sequence shown here is derived from an EMBL/GenBank/DDBJ whole genome shotgun (WGS) entry which is preliminary data.</text>
</comment>
<dbReference type="EMBL" id="JBAMIC010000012">
    <property type="protein sequence ID" value="KAK7099538.1"/>
    <property type="molecule type" value="Genomic_DNA"/>
</dbReference>
<name>A0AAN9B692_9CAEN</name>
<protein>
    <submittedName>
        <fullName evidence="2">Uncharacterized protein</fullName>
    </submittedName>
</protein>
<keyword evidence="3" id="KW-1185">Reference proteome</keyword>
<evidence type="ECO:0000256" key="1">
    <source>
        <dbReference type="SAM" id="SignalP"/>
    </source>
</evidence>
<proteinExistence type="predicted"/>
<gene>
    <name evidence="2" type="ORF">V1264_003666</name>
</gene>
<dbReference type="AlphaFoldDB" id="A0AAN9B692"/>
<organism evidence="2 3">
    <name type="scientific">Littorina saxatilis</name>
    <dbReference type="NCBI Taxonomy" id="31220"/>
    <lineage>
        <taxon>Eukaryota</taxon>
        <taxon>Metazoa</taxon>
        <taxon>Spiralia</taxon>
        <taxon>Lophotrochozoa</taxon>
        <taxon>Mollusca</taxon>
        <taxon>Gastropoda</taxon>
        <taxon>Caenogastropoda</taxon>
        <taxon>Littorinimorpha</taxon>
        <taxon>Littorinoidea</taxon>
        <taxon>Littorinidae</taxon>
        <taxon>Littorina</taxon>
    </lineage>
</organism>
<dbReference type="Proteomes" id="UP001374579">
    <property type="component" value="Unassembled WGS sequence"/>
</dbReference>
<feature type="chain" id="PRO_5043005231" evidence="1">
    <location>
        <begin position="24"/>
        <end position="124"/>
    </location>
</feature>
<feature type="signal peptide" evidence="1">
    <location>
        <begin position="1"/>
        <end position="23"/>
    </location>
</feature>
<evidence type="ECO:0000313" key="2">
    <source>
        <dbReference type="EMBL" id="KAK7099538.1"/>
    </source>
</evidence>
<sequence length="124" mass="13712">MERIFASSLFVFSLCALISRLESQHQTPHVYTKSPLIVNLTNEICCTCETGTDPTTHQVSLTLQPYDDHVSENRSASSDVNNTVCYVIEAMTVSYHRNVAACTATFATGKTTVKKTLAVFSKWS</sequence>